<dbReference type="SUPFAM" id="SSF53300">
    <property type="entry name" value="vWA-like"/>
    <property type="match status" value="1"/>
</dbReference>
<dbReference type="InterPro" id="IPR027417">
    <property type="entry name" value="P-loop_NTPase"/>
</dbReference>
<dbReference type="PANTHER" id="PTHR43473">
    <property type="entry name" value="MAGNESIUM-CHELATASE SUBUNIT CHLD, CHLOROPLASTIC"/>
    <property type="match status" value="1"/>
</dbReference>
<feature type="compositionally biased region" description="Basic and acidic residues" evidence="1">
    <location>
        <begin position="300"/>
        <end position="313"/>
    </location>
</feature>
<dbReference type="SMART" id="SM00327">
    <property type="entry name" value="VWA"/>
    <property type="match status" value="1"/>
</dbReference>
<dbReference type="Gene3D" id="3.40.50.300">
    <property type="entry name" value="P-loop containing nucleotide triphosphate hydrolases"/>
    <property type="match status" value="1"/>
</dbReference>
<dbReference type="InterPro" id="IPR002035">
    <property type="entry name" value="VWF_A"/>
</dbReference>
<gene>
    <name evidence="3" type="ORF">GCM10008174_00200</name>
</gene>
<comment type="caution">
    <text evidence="3">The sequence shown here is derived from an EMBL/GenBank/DDBJ whole genome shotgun (WGS) entry which is preliminary data.</text>
</comment>
<feature type="region of interest" description="Disordered" evidence="1">
    <location>
        <begin position="1"/>
        <end position="20"/>
    </location>
</feature>
<dbReference type="EMBL" id="BSFL01000001">
    <property type="protein sequence ID" value="GLK78279.1"/>
    <property type="molecule type" value="Genomic_DNA"/>
</dbReference>
<dbReference type="Pfam" id="PF17863">
    <property type="entry name" value="AAA_lid_2"/>
    <property type="match status" value="1"/>
</dbReference>
<dbReference type="Proteomes" id="UP001143309">
    <property type="component" value="Unassembled WGS sequence"/>
</dbReference>
<protein>
    <submittedName>
        <fullName evidence="3">Mg-protoporphyrin IX chelatase</fullName>
    </submittedName>
</protein>
<name>A0A9W6N4L9_9HYPH</name>
<dbReference type="PROSITE" id="PS50234">
    <property type="entry name" value="VWFA"/>
    <property type="match status" value="1"/>
</dbReference>
<dbReference type="Pfam" id="PF13519">
    <property type="entry name" value="VWA_2"/>
    <property type="match status" value="1"/>
</dbReference>
<dbReference type="Gene3D" id="1.10.8.80">
    <property type="entry name" value="Magnesium chelatase subunit I, C-Terminal domain"/>
    <property type="match status" value="1"/>
</dbReference>
<dbReference type="InterPro" id="IPR041628">
    <property type="entry name" value="ChlI/MoxR_AAA_lid"/>
</dbReference>
<feature type="region of interest" description="Disordered" evidence="1">
    <location>
        <begin position="333"/>
        <end position="375"/>
    </location>
</feature>
<evidence type="ECO:0000313" key="4">
    <source>
        <dbReference type="Proteomes" id="UP001143309"/>
    </source>
</evidence>
<reference evidence="3" key="2">
    <citation type="submission" date="2023-01" db="EMBL/GenBank/DDBJ databases">
        <authorList>
            <person name="Sun Q."/>
            <person name="Evtushenko L."/>
        </authorList>
    </citation>
    <scope>NUCLEOTIDE SEQUENCE</scope>
    <source>
        <strain evidence="3">VKM B-2748</strain>
    </source>
</reference>
<evidence type="ECO:0000313" key="3">
    <source>
        <dbReference type="EMBL" id="GLK78279.1"/>
    </source>
</evidence>
<evidence type="ECO:0000256" key="1">
    <source>
        <dbReference type="SAM" id="MobiDB-lite"/>
    </source>
</evidence>
<accession>A0A9W6N4L9</accession>
<evidence type="ECO:0000259" key="2">
    <source>
        <dbReference type="PROSITE" id="PS50234"/>
    </source>
</evidence>
<keyword evidence="4" id="KW-1185">Reference proteome</keyword>
<dbReference type="NCBIfam" id="NF009943">
    <property type="entry name" value="PRK13406.1"/>
    <property type="match status" value="1"/>
</dbReference>
<feature type="domain" description="VWFA" evidence="2">
    <location>
        <begin position="425"/>
        <end position="579"/>
    </location>
</feature>
<organism evidence="3 4">
    <name type="scientific">Methylopila turkensis</name>
    <dbReference type="NCBI Taxonomy" id="1437816"/>
    <lineage>
        <taxon>Bacteria</taxon>
        <taxon>Pseudomonadati</taxon>
        <taxon>Pseudomonadota</taxon>
        <taxon>Alphaproteobacteria</taxon>
        <taxon>Hyphomicrobiales</taxon>
        <taxon>Methylopilaceae</taxon>
        <taxon>Methylopila</taxon>
    </lineage>
</organism>
<dbReference type="Gene3D" id="3.40.50.410">
    <property type="entry name" value="von Willebrand factor, type A domain"/>
    <property type="match status" value="1"/>
</dbReference>
<dbReference type="InterPro" id="IPR036465">
    <property type="entry name" value="vWFA_dom_sf"/>
</dbReference>
<dbReference type="PANTHER" id="PTHR43473:SF2">
    <property type="entry name" value="MAGNESIUM-CHELATASE SUBUNIT CHLD, CHLOROPLASTIC"/>
    <property type="match status" value="1"/>
</dbReference>
<reference evidence="3" key="1">
    <citation type="journal article" date="2014" name="Int. J. Syst. Evol. Microbiol.">
        <title>Complete genome sequence of Corynebacterium casei LMG S-19264T (=DSM 44701T), isolated from a smear-ripened cheese.</title>
        <authorList>
            <consortium name="US DOE Joint Genome Institute (JGI-PGF)"/>
            <person name="Walter F."/>
            <person name="Albersmeier A."/>
            <person name="Kalinowski J."/>
            <person name="Ruckert C."/>
        </authorList>
    </citation>
    <scope>NUCLEOTIDE SEQUENCE</scope>
    <source>
        <strain evidence="3">VKM B-2748</strain>
    </source>
</reference>
<sequence>MGCESETAGPTFARQSSANPPTTVWTGAVAAVALLAIDPPGLGGLRVRGAAGPARDRLLSIFRTLLPDGAPFRKLPLGVSDGRLLGGLDLAATLASGRSVLERGLLAETDGGALVIPSAERIDAGLAGRLAGAIDNGVLALQRDGFASHLPARFSIFACDEALQDEQPPPAVLTERLGLVISLSGVGRHDLEVAAPRPDEIAAARAQLSSVALDDEALAALGQAAIELGVVGVRPLMFAAAAARASAALAGRKKVSAEDLALAGRLVLGPRATQAPARAQDREPEHDADQEEGPPPADGQSHDEAAEQDGNRREMAETVLQAAAAVLPRGLLDAAGAPPPMSKARSAPGRAGAAHGSKQRGRPIGSRPGAPDNGARLDLIDTLRAAAPWQGIRRRAAPTVATSPRVLVRREDFRIKRLKEKRRTVTIFAVDASGSAALHRLAEAKGAVELLLAQSYIRRDEVALVAFRGSGAEIVLPPTRSLARARRALTGLPGGGGTPLASGLDAAAALVGHACRRGDQPTLVVLTDGAANVARDGAGGRKRAQDDATAAARALGALGARAVLIDVSPRPQERARDLAEAMSARYVALPSADAAQMARAIGAGR</sequence>
<feature type="region of interest" description="Disordered" evidence="1">
    <location>
        <begin position="271"/>
        <end position="313"/>
    </location>
</feature>
<dbReference type="SUPFAM" id="SSF52540">
    <property type="entry name" value="P-loop containing nucleoside triphosphate hydrolases"/>
    <property type="match status" value="1"/>
</dbReference>
<proteinExistence type="predicted"/>
<dbReference type="RefSeq" id="WP_428981233.1">
    <property type="nucleotide sequence ID" value="NZ_BSFL01000001.1"/>
</dbReference>
<dbReference type="AlphaFoldDB" id="A0A9W6N4L9"/>